<reference evidence="1 2" key="1">
    <citation type="submission" date="2012-03" db="EMBL/GenBank/DDBJ databases">
        <title>The Genome Sequence of Bartonella vinsonii subsp. arupensis str. Pm136co.</title>
        <authorList>
            <consortium name="The Broad Institute Genome Sequencing Platform"/>
            <consortium name="The Broad Institute Genome Sequencing Center for Infectious Disease"/>
            <person name="Feldgarden M."/>
            <person name="Kirby J."/>
            <person name="Kosoy M."/>
            <person name="Birtles R."/>
            <person name="Probert W.S."/>
            <person name="Chiaraviglio L."/>
            <person name="Young S.K."/>
            <person name="Zeng Q."/>
            <person name="Gargeya S."/>
            <person name="Fitzgerald M."/>
            <person name="Haas B."/>
            <person name="Abouelleil A."/>
            <person name="Alvarado L."/>
            <person name="Arachchi H.M."/>
            <person name="Berlin A."/>
            <person name="Chapman S.B."/>
            <person name="Gearin G."/>
            <person name="Goldberg J."/>
            <person name="Griggs A."/>
            <person name="Gujja S."/>
            <person name="Hansen M."/>
            <person name="Heiman D."/>
            <person name="Howarth C."/>
            <person name="Larimer J."/>
            <person name="Lui A."/>
            <person name="MacDonald P.J.P."/>
            <person name="McCowen C."/>
            <person name="Montmayeur A."/>
            <person name="Murphy C."/>
            <person name="Neiman D."/>
            <person name="Pearson M."/>
            <person name="Priest M."/>
            <person name="Roberts A."/>
            <person name="Saif S."/>
            <person name="Shea T."/>
            <person name="Sisk P."/>
            <person name="Stolte C."/>
            <person name="Sykes S."/>
            <person name="Wortman J."/>
            <person name="Nusbaum C."/>
            <person name="Birren B."/>
        </authorList>
    </citation>
    <scope>NUCLEOTIDE SEQUENCE [LARGE SCALE GENOMIC DNA]</scope>
    <source>
        <strain evidence="1 2">Pm136co</strain>
    </source>
</reference>
<protein>
    <submittedName>
        <fullName evidence="1">Uncharacterized protein</fullName>
    </submittedName>
</protein>
<organism evidence="1 2">
    <name type="scientific">Bartonella vinsonii subsp. arupensis Pm136co</name>
    <dbReference type="NCBI Taxonomy" id="1094561"/>
    <lineage>
        <taxon>Bacteria</taxon>
        <taxon>Pseudomonadati</taxon>
        <taxon>Pseudomonadota</taxon>
        <taxon>Alphaproteobacteria</taxon>
        <taxon>Hyphomicrobiales</taxon>
        <taxon>Bartonellaceae</taxon>
        <taxon>Bartonella</taxon>
    </lineage>
</organism>
<name>A0ABP2QXU6_BARVI</name>
<sequence>MYEAYNDRVPFVMEEKALFFVFEGYDEGLLIC</sequence>
<proteinExistence type="predicted"/>
<dbReference type="EMBL" id="AIMH01000016">
    <property type="protein sequence ID" value="EJF98342.1"/>
    <property type="molecule type" value="Genomic_DNA"/>
</dbReference>
<accession>A0ABP2QXU6</accession>
<keyword evidence="2" id="KW-1185">Reference proteome</keyword>
<evidence type="ECO:0000313" key="2">
    <source>
        <dbReference type="Proteomes" id="UP000008948"/>
    </source>
</evidence>
<dbReference type="Proteomes" id="UP000008948">
    <property type="component" value="Unassembled WGS sequence"/>
</dbReference>
<comment type="caution">
    <text evidence="1">The sequence shown here is derived from an EMBL/GenBank/DDBJ whole genome shotgun (WGS) entry which is preliminary data.</text>
</comment>
<evidence type="ECO:0000313" key="1">
    <source>
        <dbReference type="EMBL" id="EJF98342.1"/>
    </source>
</evidence>
<gene>
    <name evidence="1" type="ORF">MEI_00841</name>
</gene>